<feature type="transmembrane region" description="Helical" evidence="10">
    <location>
        <begin position="407"/>
        <end position="427"/>
    </location>
</feature>
<dbReference type="InterPro" id="IPR011712">
    <property type="entry name" value="Sig_transdc_His_kin_sub3_dim/P"/>
</dbReference>
<dbReference type="EMBL" id="JAUKPO010000021">
    <property type="protein sequence ID" value="MDO1449682.1"/>
    <property type="molecule type" value="Genomic_DNA"/>
</dbReference>
<keyword evidence="13" id="KW-1185">Reference proteome</keyword>
<keyword evidence="2" id="KW-1003">Cell membrane</keyword>
<keyword evidence="9" id="KW-0175">Coiled coil</keyword>
<evidence type="ECO:0000256" key="2">
    <source>
        <dbReference type="ARBA" id="ARBA00022475"/>
    </source>
</evidence>
<dbReference type="SUPFAM" id="SSF55874">
    <property type="entry name" value="ATPase domain of HSP90 chaperone/DNA topoisomerase II/histidine kinase"/>
    <property type="match status" value="1"/>
</dbReference>
<evidence type="ECO:0000256" key="4">
    <source>
        <dbReference type="ARBA" id="ARBA00022692"/>
    </source>
</evidence>
<keyword evidence="6 10" id="KW-1133">Transmembrane helix</keyword>
<keyword evidence="5 12" id="KW-0418">Kinase</keyword>
<dbReference type="SMART" id="SM00387">
    <property type="entry name" value="HATPase_c"/>
    <property type="match status" value="1"/>
</dbReference>
<protein>
    <submittedName>
        <fullName evidence="12">Sensor histidine kinase</fullName>
    </submittedName>
</protein>
<dbReference type="PANTHER" id="PTHR24421">
    <property type="entry name" value="NITRATE/NITRITE SENSOR PROTEIN NARX-RELATED"/>
    <property type="match status" value="1"/>
</dbReference>
<dbReference type="Proteomes" id="UP001168528">
    <property type="component" value="Unassembled WGS sequence"/>
</dbReference>
<dbReference type="CDD" id="cd16917">
    <property type="entry name" value="HATPase_UhpB-NarQ-NarX-like"/>
    <property type="match status" value="1"/>
</dbReference>
<name>A0ABT8RG42_9BACT</name>
<dbReference type="Gene3D" id="3.30.565.10">
    <property type="entry name" value="Histidine kinase-like ATPase, C-terminal domain"/>
    <property type="match status" value="1"/>
</dbReference>
<dbReference type="Gene3D" id="1.25.40.10">
    <property type="entry name" value="Tetratricopeptide repeat domain"/>
    <property type="match status" value="2"/>
</dbReference>
<evidence type="ECO:0000256" key="9">
    <source>
        <dbReference type="SAM" id="Coils"/>
    </source>
</evidence>
<dbReference type="RefSeq" id="WP_302040485.1">
    <property type="nucleotide sequence ID" value="NZ_JAUKPO010000021.1"/>
</dbReference>
<proteinExistence type="predicted"/>
<dbReference type="Pfam" id="PF07730">
    <property type="entry name" value="HisKA_3"/>
    <property type="match status" value="1"/>
</dbReference>
<evidence type="ECO:0000256" key="7">
    <source>
        <dbReference type="ARBA" id="ARBA00023012"/>
    </source>
</evidence>
<organism evidence="12 13">
    <name type="scientific">Rhodocytophaga aerolata</name>
    <dbReference type="NCBI Taxonomy" id="455078"/>
    <lineage>
        <taxon>Bacteria</taxon>
        <taxon>Pseudomonadati</taxon>
        <taxon>Bacteroidota</taxon>
        <taxon>Cytophagia</taxon>
        <taxon>Cytophagales</taxon>
        <taxon>Rhodocytophagaceae</taxon>
        <taxon>Rhodocytophaga</taxon>
    </lineage>
</organism>
<evidence type="ECO:0000313" key="13">
    <source>
        <dbReference type="Proteomes" id="UP001168528"/>
    </source>
</evidence>
<comment type="subcellular location">
    <subcellularLocation>
        <location evidence="1">Cell membrane</location>
        <topology evidence="1">Multi-pass membrane protein</topology>
    </subcellularLocation>
</comment>
<dbReference type="SMART" id="SM00028">
    <property type="entry name" value="TPR"/>
    <property type="match status" value="4"/>
</dbReference>
<keyword evidence="3" id="KW-0808">Transferase</keyword>
<accession>A0ABT8RG42</accession>
<evidence type="ECO:0000256" key="5">
    <source>
        <dbReference type="ARBA" id="ARBA00022777"/>
    </source>
</evidence>
<evidence type="ECO:0000256" key="1">
    <source>
        <dbReference type="ARBA" id="ARBA00004651"/>
    </source>
</evidence>
<gene>
    <name evidence="12" type="ORF">Q0590_25620</name>
</gene>
<keyword evidence="7" id="KW-0902">Two-component regulatory system</keyword>
<dbReference type="PROSITE" id="PS50109">
    <property type="entry name" value="HIS_KIN"/>
    <property type="match status" value="1"/>
</dbReference>
<evidence type="ECO:0000259" key="11">
    <source>
        <dbReference type="PROSITE" id="PS50109"/>
    </source>
</evidence>
<dbReference type="InterPro" id="IPR036890">
    <property type="entry name" value="HATPase_C_sf"/>
</dbReference>
<reference evidence="12" key="1">
    <citation type="submission" date="2023-07" db="EMBL/GenBank/DDBJ databases">
        <title>The genome sequence of Rhodocytophaga aerolata KACC 12507.</title>
        <authorList>
            <person name="Zhang X."/>
        </authorList>
    </citation>
    <scope>NUCLEOTIDE SEQUENCE</scope>
    <source>
        <strain evidence="12">KACC 12507</strain>
    </source>
</reference>
<dbReference type="InterPro" id="IPR050482">
    <property type="entry name" value="Sensor_HK_TwoCompSys"/>
</dbReference>
<keyword evidence="8 10" id="KW-0472">Membrane</keyword>
<dbReference type="InterPro" id="IPR005467">
    <property type="entry name" value="His_kinase_dom"/>
</dbReference>
<dbReference type="InterPro" id="IPR003594">
    <property type="entry name" value="HATPase_dom"/>
</dbReference>
<dbReference type="SUPFAM" id="SSF48452">
    <property type="entry name" value="TPR-like"/>
    <property type="match status" value="2"/>
</dbReference>
<sequence length="671" mass="75641">MNPRIHSYVWLCLGVVLSGICFPSFCQHESIALDSLKRQLFIHPEDTSKVGLYIEIGQQYEGDQPDSALYYYEQAGELSKKLDYPAGQISYIANYTQLLNYQGKYDQALALNLLAVDIASKNDLKLQLAKSYVNVAVSHQYKAQFETCLQYYLKAIPIFEELSFDTGLYILYANLCALYGQTLEEYDKGLAYGDRAIRLARKQGNLYGEASAQINNGVVFTKMKNYTQALKVTDEGYMIAKQINSLYLQKTALVNTADIYLAQRQYKKVILLATQALELSKTLSDIEGEALSLGSLAWAYLHEKNYLKAKRFASQAVALCRVHQLRDELGKKLVQLAQIELALGNLDAYDMLKAEGDSLEKAILNASLRQNLQELETKYATAQKENKIKQLEKEKQISELTIRQKNMMVSIFIGTTLSLLAFGLLFYRNTRNQKTILHQTHKLQEQRIRELEQVQQLLAVHAMLQGQEAERSRLAKDLHDGLGGMLSGIKLLFGEIKSNLTLTDQESSDFSRALQQLNTTITELRRVAHHMMPEALVRFGLIRALQEYCHDLSNSASLAIDIQAFGMEDRLDEETEVILYRVVQESLNNVVKHAEATEVLVQLIRTGDQVSLTLEDNGKGFNLSQTNTGIGLKNIRSRIQYLGGQLDIQSTAGIGTTITIDFYLQKSIVSV</sequence>
<dbReference type="Gene3D" id="1.20.5.1930">
    <property type="match status" value="1"/>
</dbReference>
<dbReference type="GO" id="GO:0016301">
    <property type="term" value="F:kinase activity"/>
    <property type="evidence" value="ECO:0007669"/>
    <property type="project" value="UniProtKB-KW"/>
</dbReference>
<dbReference type="InterPro" id="IPR019734">
    <property type="entry name" value="TPR_rpt"/>
</dbReference>
<evidence type="ECO:0000313" key="12">
    <source>
        <dbReference type="EMBL" id="MDO1449682.1"/>
    </source>
</evidence>
<keyword evidence="4 10" id="KW-0812">Transmembrane</keyword>
<evidence type="ECO:0000256" key="10">
    <source>
        <dbReference type="SAM" id="Phobius"/>
    </source>
</evidence>
<dbReference type="InterPro" id="IPR011990">
    <property type="entry name" value="TPR-like_helical_dom_sf"/>
</dbReference>
<dbReference type="PANTHER" id="PTHR24421:SF37">
    <property type="entry name" value="SENSOR HISTIDINE KINASE NARS"/>
    <property type="match status" value="1"/>
</dbReference>
<dbReference type="Pfam" id="PF02518">
    <property type="entry name" value="HATPase_c"/>
    <property type="match status" value="1"/>
</dbReference>
<feature type="domain" description="Histidine kinase" evidence="11">
    <location>
        <begin position="473"/>
        <end position="666"/>
    </location>
</feature>
<evidence type="ECO:0000256" key="6">
    <source>
        <dbReference type="ARBA" id="ARBA00022989"/>
    </source>
</evidence>
<evidence type="ECO:0000256" key="8">
    <source>
        <dbReference type="ARBA" id="ARBA00023136"/>
    </source>
</evidence>
<evidence type="ECO:0000256" key="3">
    <source>
        <dbReference type="ARBA" id="ARBA00022679"/>
    </source>
</evidence>
<feature type="coiled-coil region" evidence="9">
    <location>
        <begin position="365"/>
        <end position="401"/>
    </location>
</feature>
<comment type="caution">
    <text evidence="12">The sequence shown here is derived from an EMBL/GenBank/DDBJ whole genome shotgun (WGS) entry which is preliminary data.</text>
</comment>